<sequence length="312" mass="34290">MPRRLPVEKVIELIEKKDMRGLSKGVSMIEAGGEDRNRLLKHAKSRMSSPALSIGITGPGGVGKSTLINSVIKKLREFDKHVGVIAVDPTSPYTGGAVLGDRIRMFEHSNDDKVFIRSLSTQDSMGGICEAAKHALNLYKAFDFDVILLETIGVGQDEVDVSIYADITLVVFAPGFGDIMQACKAGIMEIADIFVVNKADRPGADALQEYLHNILQFSNGNHRPEIVKTVAESGEGIDQLIAALSRLAKFPRQSPEEKQRRRVSDEIRSFALAEVNRFINSRLNEMAEPVINGDISSQEASELLLKQFVKSR</sequence>
<evidence type="ECO:0000256" key="2">
    <source>
        <dbReference type="ARBA" id="ARBA00022741"/>
    </source>
</evidence>
<dbReference type="AlphaFoldDB" id="B8FMY2"/>
<dbReference type="InterPro" id="IPR027417">
    <property type="entry name" value="P-loop_NTPase"/>
</dbReference>
<dbReference type="HOGENOM" id="CLU_043725_1_0_7"/>
<dbReference type="InterPro" id="IPR003593">
    <property type="entry name" value="AAA+_ATPase"/>
</dbReference>
<dbReference type="PANTHER" id="PTHR43087">
    <property type="entry name" value="LYSINE/ARGININE/ORNITHINE TRANSPORT SYSTEM KINASE"/>
    <property type="match status" value="1"/>
</dbReference>
<dbReference type="InterPro" id="IPR005129">
    <property type="entry name" value="GTPase_ArgK"/>
</dbReference>
<dbReference type="GO" id="GO:0003924">
    <property type="term" value="F:GTPase activity"/>
    <property type="evidence" value="ECO:0007669"/>
    <property type="project" value="InterPro"/>
</dbReference>
<gene>
    <name evidence="7" type="ordered locus">Dalk_4169</name>
</gene>
<dbReference type="SUPFAM" id="SSF52540">
    <property type="entry name" value="P-loop containing nucleoside triphosphate hydrolases"/>
    <property type="match status" value="1"/>
</dbReference>
<keyword evidence="4" id="KW-0342">GTP-binding</keyword>
<keyword evidence="2" id="KW-0547">Nucleotide-binding</keyword>
<keyword evidence="3" id="KW-0378">Hydrolase</keyword>
<keyword evidence="5" id="KW-0143">Chaperone</keyword>
<accession>B8FMY2</accession>
<organism evidence="7 8">
    <name type="scientific">Desulfatibacillum aliphaticivorans</name>
    <dbReference type="NCBI Taxonomy" id="218208"/>
    <lineage>
        <taxon>Bacteria</taxon>
        <taxon>Pseudomonadati</taxon>
        <taxon>Thermodesulfobacteriota</taxon>
        <taxon>Desulfobacteria</taxon>
        <taxon>Desulfobacterales</taxon>
        <taxon>Desulfatibacillaceae</taxon>
        <taxon>Desulfatibacillum</taxon>
    </lineage>
</organism>
<evidence type="ECO:0000256" key="5">
    <source>
        <dbReference type="ARBA" id="ARBA00023186"/>
    </source>
</evidence>
<dbReference type="Gene3D" id="3.40.50.300">
    <property type="entry name" value="P-loop containing nucleotide triphosphate hydrolases"/>
    <property type="match status" value="1"/>
</dbReference>
<dbReference type="KEGG" id="dal:Dalk_4169"/>
<dbReference type="PANTHER" id="PTHR43087:SF1">
    <property type="entry name" value="LAO_AO TRANSPORT SYSTEM ATPASE"/>
    <property type="match status" value="1"/>
</dbReference>
<dbReference type="InterPro" id="IPR052040">
    <property type="entry name" value="GTPase/Isobutyryl-CoA_mutase"/>
</dbReference>
<dbReference type="RefSeq" id="WP_015948899.1">
    <property type="nucleotide sequence ID" value="NC_011768.1"/>
</dbReference>
<dbReference type="Pfam" id="PF03308">
    <property type="entry name" value="MeaB"/>
    <property type="match status" value="1"/>
</dbReference>
<evidence type="ECO:0000313" key="8">
    <source>
        <dbReference type="Proteomes" id="UP000000739"/>
    </source>
</evidence>
<dbReference type="GO" id="GO:0005525">
    <property type="term" value="F:GTP binding"/>
    <property type="evidence" value="ECO:0007669"/>
    <property type="project" value="UniProtKB-KW"/>
</dbReference>
<protein>
    <submittedName>
        <fullName evidence="7">LAO/AO transport system ATPase</fullName>
    </submittedName>
</protein>
<dbReference type="eggNOG" id="COG1703">
    <property type="taxonomic scope" value="Bacteria"/>
</dbReference>
<name>B8FMY2_DESAL</name>
<dbReference type="NCBIfam" id="TIGR00750">
    <property type="entry name" value="lao"/>
    <property type="match status" value="1"/>
</dbReference>
<dbReference type="Proteomes" id="UP000000739">
    <property type="component" value="Chromosome"/>
</dbReference>
<dbReference type="EMBL" id="CP001322">
    <property type="protein sequence ID" value="ACL05852.1"/>
    <property type="molecule type" value="Genomic_DNA"/>
</dbReference>
<feature type="domain" description="AAA+ ATPase" evidence="6">
    <location>
        <begin position="50"/>
        <end position="221"/>
    </location>
</feature>
<evidence type="ECO:0000256" key="4">
    <source>
        <dbReference type="ARBA" id="ARBA00023134"/>
    </source>
</evidence>
<reference evidence="7 8" key="1">
    <citation type="journal article" date="2012" name="Environ. Microbiol.">
        <title>The genome sequence of Desulfatibacillum alkenivorans AK-01: a blueprint for anaerobic alkane oxidation.</title>
        <authorList>
            <person name="Callaghan A.V."/>
            <person name="Morris B.E."/>
            <person name="Pereira I.A."/>
            <person name="McInerney M.J."/>
            <person name="Austin R.N."/>
            <person name="Groves J.T."/>
            <person name="Kukor J.J."/>
            <person name="Suflita J.M."/>
            <person name="Young L.Y."/>
            <person name="Zylstra G.J."/>
            <person name="Wawrik B."/>
        </authorList>
    </citation>
    <scope>NUCLEOTIDE SEQUENCE [LARGE SCALE GENOMIC DNA]</scope>
    <source>
        <strain evidence="7 8">AK-01</strain>
    </source>
</reference>
<proteinExistence type="inferred from homology"/>
<evidence type="ECO:0000259" key="6">
    <source>
        <dbReference type="SMART" id="SM00382"/>
    </source>
</evidence>
<keyword evidence="8" id="KW-1185">Reference proteome</keyword>
<dbReference type="SMART" id="SM00382">
    <property type="entry name" value="AAA"/>
    <property type="match status" value="1"/>
</dbReference>
<evidence type="ECO:0000256" key="3">
    <source>
        <dbReference type="ARBA" id="ARBA00022801"/>
    </source>
</evidence>
<evidence type="ECO:0000313" key="7">
    <source>
        <dbReference type="EMBL" id="ACL05852.1"/>
    </source>
</evidence>
<evidence type="ECO:0000256" key="1">
    <source>
        <dbReference type="ARBA" id="ARBA00009625"/>
    </source>
</evidence>
<comment type="similarity">
    <text evidence="1">Belongs to the SIMIBI class G3E GTPase family. ArgK/MeaB subfamily.</text>
</comment>